<feature type="domain" description="L1 transposable element RRM" evidence="3">
    <location>
        <begin position="52"/>
        <end position="132"/>
    </location>
</feature>
<comment type="similarity">
    <text evidence="1">Belongs to the transposase 22 family.</text>
</comment>
<dbReference type="Gene3D" id="3.30.70.1820">
    <property type="entry name" value="L1 transposable element, RRM domain"/>
    <property type="match status" value="1"/>
</dbReference>
<dbReference type="InterPro" id="IPR043636">
    <property type="entry name" value="L1_RRM_dom"/>
</dbReference>
<comment type="caution">
    <text evidence="4">The sequence shown here is derived from an EMBL/GenBank/DDBJ whole genome shotgun (WGS) entry which is preliminary data.</text>
</comment>
<proteinExistence type="inferred from homology"/>
<protein>
    <recommendedName>
        <fullName evidence="3">L1 transposable element RRM domain-containing protein</fullName>
    </recommendedName>
</protein>
<reference evidence="4 5" key="1">
    <citation type="journal article" date="2020" name="Nature">
        <title>Six reference-quality genomes reveal evolution of bat adaptations.</title>
        <authorList>
            <person name="Jebb D."/>
            <person name="Huang Z."/>
            <person name="Pippel M."/>
            <person name="Hughes G.M."/>
            <person name="Lavrichenko K."/>
            <person name="Devanna P."/>
            <person name="Winkler S."/>
            <person name="Jermiin L.S."/>
            <person name="Skirmuntt E.C."/>
            <person name="Katzourakis A."/>
            <person name="Burkitt-Gray L."/>
            <person name="Ray D.A."/>
            <person name="Sullivan K.A.M."/>
            <person name="Roscito J.G."/>
            <person name="Kirilenko B.M."/>
            <person name="Davalos L.M."/>
            <person name="Corthals A.P."/>
            <person name="Power M.L."/>
            <person name="Jones G."/>
            <person name="Ransome R.D."/>
            <person name="Dechmann D.K.N."/>
            <person name="Locatelli A.G."/>
            <person name="Puechmaille S.J."/>
            <person name="Fedrigo O."/>
            <person name="Jarvis E.D."/>
            <person name="Hiller M."/>
            <person name="Vernes S.C."/>
            <person name="Myers E.W."/>
            <person name="Teeling E.C."/>
        </authorList>
    </citation>
    <scope>NUCLEOTIDE SEQUENCE [LARGE SCALE GENOMIC DNA]</scope>
    <source>
        <strain evidence="4">MRouAeg1</strain>
        <tissue evidence="4">Muscle</tissue>
    </source>
</reference>
<sequence>MEERISDIQDRNLEINQKEEERNQRIKNNEREIQELSDTIRRKKHKNNGNSQKGGKAAGIRKQMIDKNFPNIRNELELGIQEVNRTQNYLNSKKPSLRHIVLTLFKINDKDRILRASREKKTVTYNGKPIRLYQTSQHKP</sequence>
<dbReference type="Gene3D" id="1.20.5.390">
    <property type="entry name" value="L1 transposable element, trimerization domain"/>
    <property type="match status" value="1"/>
</dbReference>
<gene>
    <name evidence="4" type="ORF">HJG63_011598</name>
</gene>
<evidence type="ECO:0000256" key="2">
    <source>
        <dbReference type="SAM" id="MobiDB-lite"/>
    </source>
</evidence>
<dbReference type="FunFam" id="3.30.70.1820:FF:000002">
    <property type="entry name" value="LINE-1 retrotransposable element ORF1 protein"/>
    <property type="match status" value="1"/>
</dbReference>
<dbReference type="EMBL" id="JACASE010000006">
    <property type="protein sequence ID" value="KAF6456973.1"/>
    <property type="molecule type" value="Genomic_DNA"/>
</dbReference>
<dbReference type="PANTHER" id="PTHR11505">
    <property type="entry name" value="L1 TRANSPOSABLE ELEMENT-RELATED"/>
    <property type="match status" value="1"/>
</dbReference>
<name>A0A7J8GA72_ROUAE</name>
<feature type="region of interest" description="Disordered" evidence="2">
    <location>
        <begin position="43"/>
        <end position="62"/>
    </location>
</feature>
<evidence type="ECO:0000256" key="1">
    <source>
        <dbReference type="ARBA" id="ARBA00061640"/>
    </source>
</evidence>
<keyword evidence="5" id="KW-1185">Reference proteome</keyword>
<dbReference type="AlphaFoldDB" id="A0A7J8GA72"/>
<evidence type="ECO:0000313" key="5">
    <source>
        <dbReference type="Proteomes" id="UP000593571"/>
    </source>
</evidence>
<dbReference type="InterPro" id="IPR004244">
    <property type="entry name" value="Transposase_22"/>
</dbReference>
<dbReference type="Proteomes" id="UP000593571">
    <property type="component" value="Unassembled WGS sequence"/>
</dbReference>
<dbReference type="Pfam" id="PF02994">
    <property type="entry name" value="Transposase_22"/>
    <property type="match status" value="1"/>
</dbReference>
<organism evidence="4 5">
    <name type="scientific">Rousettus aegyptiacus</name>
    <name type="common">Egyptian fruit bat</name>
    <name type="synonym">Pteropus aegyptiacus</name>
    <dbReference type="NCBI Taxonomy" id="9407"/>
    <lineage>
        <taxon>Eukaryota</taxon>
        <taxon>Metazoa</taxon>
        <taxon>Chordata</taxon>
        <taxon>Craniata</taxon>
        <taxon>Vertebrata</taxon>
        <taxon>Euteleostomi</taxon>
        <taxon>Mammalia</taxon>
        <taxon>Eutheria</taxon>
        <taxon>Laurasiatheria</taxon>
        <taxon>Chiroptera</taxon>
        <taxon>Yinpterochiroptera</taxon>
        <taxon>Pteropodoidea</taxon>
        <taxon>Pteropodidae</taxon>
        <taxon>Rousettinae</taxon>
        <taxon>Rousettus</taxon>
    </lineage>
</organism>
<evidence type="ECO:0000313" key="4">
    <source>
        <dbReference type="EMBL" id="KAF6456973.1"/>
    </source>
</evidence>
<evidence type="ECO:0000259" key="3">
    <source>
        <dbReference type="Pfam" id="PF02994"/>
    </source>
</evidence>
<accession>A0A7J8GA72</accession>